<dbReference type="NCBIfam" id="TIGR02887">
    <property type="entry name" value="spore_ger_x_C"/>
    <property type="match status" value="1"/>
</dbReference>
<dbReference type="Gene3D" id="3.30.300.210">
    <property type="entry name" value="Nutrient germinant receptor protein C, domain 3"/>
    <property type="match status" value="1"/>
</dbReference>
<feature type="domain" description="Spore germination GerAC-like C-terminal" evidence="9">
    <location>
        <begin position="189"/>
        <end position="350"/>
    </location>
</feature>
<evidence type="ECO:0000256" key="4">
    <source>
        <dbReference type="ARBA" id="ARBA00022729"/>
    </source>
</evidence>
<proteinExistence type="inferred from homology"/>
<keyword evidence="7" id="KW-0449">Lipoprotein</keyword>
<dbReference type="PROSITE" id="PS51257">
    <property type="entry name" value="PROKAR_LIPOPROTEIN"/>
    <property type="match status" value="1"/>
</dbReference>
<keyword evidence="12" id="KW-1185">Reference proteome</keyword>
<dbReference type="InterPro" id="IPR008844">
    <property type="entry name" value="Spore_GerAC-like"/>
</dbReference>
<evidence type="ECO:0000256" key="2">
    <source>
        <dbReference type="ARBA" id="ARBA00007886"/>
    </source>
</evidence>
<reference evidence="11 12" key="1">
    <citation type="submission" date="2021-04" db="EMBL/GenBank/DDBJ databases">
        <title>Paenibacillus sp. DLE-14 whole genome sequence.</title>
        <authorList>
            <person name="Ham Y.J."/>
        </authorList>
    </citation>
    <scope>NUCLEOTIDE SEQUENCE [LARGE SCALE GENOMIC DNA]</scope>
    <source>
        <strain evidence="11 12">DLE-14</strain>
    </source>
</reference>
<comment type="similarity">
    <text evidence="2">Belongs to the GerABKC lipoprotein family.</text>
</comment>
<comment type="subcellular location">
    <subcellularLocation>
        <location evidence="1">Membrane</location>
        <topology evidence="1">Lipid-anchor</topology>
    </subcellularLocation>
</comment>
<feature type="domain" description="Spore germination protein N-terminal" evidence="10">
    <location>
        <begin position="21"/>
        <end position="178"/>
    </location>
</feature>
<gene>
    <name evidence="11" type="ORF">I8J30_10575</name>
</gene>
<dbReference type="InterPro" id="IPR046953">
    <property type="entry name" value="Spore_GerAC-like_C"/>
</dbReference>
<evidence type="ECO:0000256" key="3">
    <source>
        <dbReference type="ARBA" id="ARBA00022544"/>
    </source>
</evidence>
<evidence type="ECO:0000256" key="1">
    <source>
        <dbReference type="ARBA" id="ARBA00004635"/>
    </source>
</evidence>
<evidence type="ECO:0000256" key="7">
    <source>
        <dbReference type="ARBA" id="ARBA00023288"/>
    </source>
</evidence>
<dbReference type="Pfam" id="PF25198">
    <property type="entry name" value="Spore_GerAC_N"/>
    <property type="match status" value="1"/>
</dbReference>
<dbReference type="PANTHER" id="PTHR35789:SF1">
    <property type="entry name" value="SPORE GERMINATION PROTEIN B3"/>
    <property type="match status" value="1"/>
</dbReference>
<keyword evidence="4 8" id="KW-0732">Signal</keyword>
<evidence type="ECO:0000256" key="6">
    <source>
        <dbReference type="ARBA" id="ARBA00023139"/>
    </source>
</evidence>
<keyword evidence="5" id="KW-0472">Membrane</keyword>
<evidence type="ECO:0000259" key="9">
    <source>
        <dbReference type="Pfam" id="PF05504"/>
    </source>
</evidence>
<evidence type="ECO:0000259" key="10">
    <source>
        <dbReference type="Pfam" id="PF25198"/>
    </source>
</evidence>
<keyword evidence="3" id="KW-0309">Germination</keyword>
<dbReference type="Pfam" id="PF05504">
    <property type="entry name" value="Spore_GerAC"/>
    <property type="match status" value="1"/>
</dbReference>
<name>A0ABS5CAX8_9BACL</name>
<accession>A0ABS5CAX8</accession>
<evidence type="ECO:0000256" key="5">
    <source>
        <dbReference type="ARBA" id="ARBA00023136"/>
    </source>
</evidence>
<comment type="caution">
    <text evidence="11">The sequence shown here is derived from an EMBL/GenBank/DDBJ whole genome shotgun (WGS) entry which is preliminary data.</text>
</comment>
<feature type="chain" id="PRO_5045798415" evidence="8">
    <location>
        <begin position="21"/>
        <end position="353"/>
    </location>
</feature>
<evidence type="ECO:0000313" key="12">
    <source>
        <dbReference type="Proteomes" id="UP000673394"/>
    </source>
</evidence>
<dbReference type="Proteomes" id="UP000673394">
    <property type="component" value="Unassembled WGS sequence"/>
</dbReference>
<sequence length="353" mass="39710">MRKYVLFLVLCLVLAGCAQEQIIDRIKLIESIGYDLQGEAYRISGTYCAYEKKVKLFLLEGEVHSFNEVLTSFTSQSDHPIAIGQLRTIVISERIAGRGITELANTLVRDPLISNRTTLVLTTNQADEILAESIKYPPVYLSNLLKQNMDTGNMPFTNGHIFLDQYFGEGQDVYLPIVVKGPKGVLQVDGVGIFLGDQLKLKLPNINGLFIKLLTTDKIGIQSGTYNFKNDQNKQITFKIISSKRKLTVTNDKANISLKLNIDLGDYPVAMKVFENSNDMLALKKQIESNLSAEMRAMLELFQKNLVDPIGIGNLARSRERKWNERDFMTQHYPNLDFDVKTEVTILSLGVGH</sequence>
<dbReference type="RefSeq" id="WP_210658014.1">
    <property type="nucleotide sequence ID" value="NZ_JAGKSP010000003.1"/>
</dbReference>
<evidence type="ECO:0000256" key="8">
    <source>
        <dbReference type="SAM" id="SignalP"/>
    </source>
</evidence>
<keyword evidence="6" id="KW-0564">Palmitate</keyword>
<organism evidence="11 12">
    <name type="scientific">Paenibacillus lignilyticus</name>
    <dbReference type="NCBI Taxonomy" id="1172615"/>
    <lineage>
        <taxon>Bacteria</taxon>
        <taxon>Bacillati</taxon>
        <taxon>Bacillota</taxon>
        <taxon>Bacilli</taxon>
        <taxon>Bacillales</taxon>
        <taxon>Paenibacillaceae</taxon>
        <taxon>Paenibacillus</taxon>
    </lineage>
</organism>
<evidence type="ECO:0000313" key="11">
    <source>
        <dbReference type="EMBL" id="MBP3963144.1"/>
    </source>
</evidence>
<dbReference type="InterPro" id="IPR038501">
    <property type="entry name" value="Spore_GerAC_C_sf"/>
</dbReference>
<dbReference type="PANTHER" id="PTHR35789">
    <property type="entry name" value="SPORE GERMINATION PROTEIN B3"/>
    <property type="match status" value="1"/>
</dbReference>
<dbReference type="InterPro" id="IPR057336">
    <property type="entry name" value="GerAC_N"/>
</dbReference>
<feature type="signal peptide" evidence="8">
    <location>
        <begin position="1"/>
        <end position="20"/>
    </location>
</feature>
<protein>
    <submittedName>
        <fullName evidence="11">Ger(X)C family spore germination protein</fullName>
    </submittedName>
</protein>
<dbReference type="EMBL" id="JAGKSP010000003">
    <property type="protein sequence ID" value="MBP3963144.1"/>
    <property type="molecule type" value="Genomic_DNA"/>
</dbReference>